<dbReference type="EMBL" id="CP042430">
    <property type="protein sequence ID" value="QEC46374.1"/>
    <property type="molecule type" value="Genomic_DNA"/>
</dbReference>
<evidence type="ECO:0008006" key="5">
    <source>
        <dbReference type="Google" id="ProtNLM"/>
    </source>
</evidence>
<organism evidence="3 4">
    <name type="scientific">Baekduia soli</name>
    <dbReference type="NCBI Taxonomy" id="496014"/>
    <lineage>
        <taxon>Bacteria</taxon>
        <taxon>Bacillati</taxon>
        <taxon>Actinomycetota</taxon>
        <taxon>Thermoleophilia</taxon>
        <taxon>Solirubrobacterales</taxon>
        <taxon>Baekduiaceae</taxon>
        <taxon>Baekduia</taxon>
    </lineage>
</organism>
<dbReference type="RefSeq" id="WP_146915506.1">
    <property type="nucleotide sequence ID" value="NZ_CP042430.1"/>
</dbReference>
<dbReference type="AlphaFoldDB" id="A0A5B8U074"/>
<dbReference type="Gene3D" id="3.20.20.80">
    <property type="entry name" value="Glycosidases"/>
    <property type="match status" value="1"/>
</dbReference>
<feature type="signal peptide" evidence="2">
    <location>
        <begin position="1"/>
        <end position="31"/>
    </location>
</feature>
<protein>
    <recommendedName>
        <fullName evidence="5">Cellulase family glycosylhydrolase</fullName>
    </recommendedName>
</protein>
<dbReference type="OrthoDB" id="5241987at2"/>
<feature type="compositionally biased region" description="Low complexity" evidence="1">
    <location>
        <begin position="37"/>
        <end position="57"/>
    </location>
</feature>
<evidence type="ECO:0000313" key="4">
    <source>
        <dbReference type="Proteomes" id="UP000321805"/>
    </source>
</evidence>
<sequence length="411" mass="43777">MLGRLLSQWSNLRLAVLLAALAALMVAGCGAGDQARRATTPAPPAISAAPPETTTSPTPVLAVGITESNPHLLAPGPQPTGFGPWRDRLVALKPAYVRVLVDWARLQPTQGLAPNAEIPSDGCMRGQAPCAPYAGLRDTLRAVAALGAEPVLVLFGTPRWAARRVAGCERPGTTSYQRMPDLDAYRAFVRWLLALGRSLKVDLPWWSAWNEPNAPGFLNPQRTGCGDDRAPPRSPGLYAQIVQALADELDEAPGAQRLVLGDTAGVPEGRPKAVGSAEFVRHMPDKLVCGAGAWAQHLHLVRPRGGGVRIEPVPASRTEALLAAVEHALDGHGCPNPVPVWITETGIGDAPGGCQKMGSQLERWAVDGRVRAAFQYTLREDPVFPVGLADPHLTKLYPAYRAWRARGTTGC</sequence>
<gene>
    <name evidence="3" type="ORF">FSW04_01450</name>
</gene>
<accession>A0A5B8U074</accession>
<dbReference type="SUPFAM" id="SSF51445">
    <property type="entry name" value="(Trans)glycosidases"/>
    <property type="match status" value="1"/>
</dbReference>
<dbReference type="KEGG" id="bsol:FSW04_01450"/>
<dbReference type="InterPro" id="IPR017853">
    <property type="entry name" value="GH"/>
</dbReference>
<feature type="chain" id="PRO_5039694635" description="Cellulase family glycosylhydrolase" evidence="2">
    <location>
        <begin position="32"/>
        <end position="411"/>
    </location>
</feature>
<evidence type="ECO:0000313" key="3">
    <source>
        <dbReference type="EMBL" id="QEC46374.1"/>
    </source>
</evidence>
<dbReference type="Proteomes" id="UP000321805">
    <property type="component" value="Chromosome"/>
</dbReference>
<feature type="region of interest" description="Disordered" evidence="1">
    <location>
        <begin position="34"/>
        <end position="57"/>
    </location>
</feature>
<keyword evidence="2" id="KW-0732">Signal</keyword>
<evidence type="ECO:0000256" key="2">
    <source>
        <dbReference type="SAM" id="SignalP"/>
    </source>
</evidence>
<evidence type="ECO:0000256" key="1">
    <source>
        <dbReference type="SAM" id="MobiDB-lite"/>
    </source>
</evidence>
<reference evidence="3 4" key="1">
    <citation type="journal article" date="2018" name="J. Microbiol.">
        <title>Baekduia soli gen. nov., sp. nov., a novel bacterium isolated from the soil of Baekdu Mountain and proposal of a novel family name, Baekduiaceae fam. nov.</title>
        <authorList>
            <person name="An D.S."/>
            <person name="Siddiqi M.Z."/>
            <person name="Kim K.H."/>
            <person name="Yu H.S."/>
            <person name="Im W.T."/>
        </authorList>
    </citation>
    <scope>NUCLEOTIDE SEQUENCE [LARGE SCALE GENOMIC DNA]</scope>
    <source>
        <strain evidence="3 4">BR7-21</strain>
    </source>
</reference>
<dbReference type="PROSITE" id="PS51257">
    <property type="entry name" value="PROKAR_LIPOPROTEIN"/>
    <property type="match status" value="1"/>
</dbReference>
<keyword evidence="4" id="KW-1185">Reference proteome</keyword>
<name>A0A5B8U074_9ACTN</name>
<proteinExistence type="predicted"/>